<dbReference type="FunFam" id="3.30.9.10:FF:000001">
    <property type="entry name" value="Glycerol-3-phosphate dehydrogenase"/>
    <property type="match status" value="1"/>
</dbReference>
<sequence>MSATTEDLFAKYHGHIVPRAFNGGFITLSFAVSLIGAASTLELLNRRTSPKGKFNHLLLVSAAVTMGGIAIWCMHFIGNRAIDLADGEAELQIAYSSGFTALSFFVPIAVLLAAFVAVGINNTVSWWRVAVGGVLAGAAICGMHYLGNNSIDNYICIYNPVNVIGAALIAVAASIVALSLFFVFRAAWTNSWWKRATCAVVLAGAVSGMHWCAATGTEYQLVRLNTGSNELSRNTTVIVVICLSIGACFIMGGTAIYTARIMRRYASKAQQVVLAAAVFDRHNRILVNPDGLVPTEKITDTFLEKNASDNFSISHPLFLWMFQASRNWSGISTLVGGMMNHLAHLPRRGRDRDSRAGIQLINEHGELIENYDVIFRELFCVAAAGLAEKMKEHITSAGLLWDEILPTGAGGERPGLEADPSQEPDTILNPDGTARKVEASGRAEDLAEKGLSRRRPHEFGRGSLMFLVRRVHTDREIERLEAAGYRFAELRQVGNIIGSSMQIKSQDLESKLRNMAAYADDNSQLEPGVHVSFFGIRARVGGYGFDVLVRKGARNLLPSVHMPIDRIEPWQVDLLRQVDRLTPLGVSRRLASLSSLGAREILFAQQLTDSIDALRTWMNDSIFNEAILTSTVVNLPGNKVEGSPSQPTSLVTFRLVIPIHVNVSSSKCEFVPLNFFKVHQLVGRDASRHLAFTQSVHREMAPVIQSVPLEKPRPTVQSKRQSRLPSALRRLGRLGQSYPVDSEGNPIPTVLNRSSSATNSHGSSSTLKLWPGRRSSDALSPGGGSFDAPPAYPTHEAAIQSSPFGGIMVSEEIRVEVHSAGEVAEAEIQDTDKTSRRPQTLIGRRASDNPSTTGGGIGVGVGGETAAPAMEEARGKASSNSDGAIEMRTLPVAEIRTKVHAGGGVQISNVEAERSNDIPTLNPQFTTWCLGKPSASPSMCFQSPINKSTRPPSVSPDSFHLLILRHRDDGGMAPVPRSGAGLLRRIAPVAGVLTAGGAIIYYTYRPRNIPGFEAAAVPPPIYGADGTFKLPRFPKVKSRDEQIRELKRSALPDGEYDILIVGGGATGTGVALDAATRGLKVALVERDDFASGTSSKSTKLVHGGVRYLEKAFWQLDYSQLQLVMEALKERKYFLQTAPHLSMWLPIMLPIDRWWKAPYYWAGTKAYDFLAGSEGIESSYFLTRSKALEAFPMLKRTDLVGALVYYDGAHNDSRMNVSIGMTAALYGATVVNYMEVLSLQKDASGRLCGATVRDLVASKNGQKTQDVPVKAKCVVNCTGPFTDSIRKMDQPDCKAIVSPASGVHIILPGYYSPSNMGLIDPSTSDGRVIFFLPWQGNTIAGTTDEPSSISQNPLPDEKSIEWILKEISHYLSPDIKVRRGDVLAAWSGIRPLVKDPKAKNTESLVRNHLVDISASGLLTCAGGKWTTYRQMAEECVDAAIAEFNLQPKPLRDPPRMSGTDIIDDGAILDGSCKSHQVRLIGAHGFSKTLFINIIQHFGIETEVAKHLTESYGDRAWTVASLCRPTNNRFPARGERISQLYPFVDGEVRYAARHEYAQTAVDVLARRMRLAFLNAQASLEALPRIIDIMSEELAWDRQRQELEWRETVAFLESMGLPKPMLSATRTQVEQGKIDFANSLEYKMYSRHDGTADE</sequence>
<name>A0A7J6IY39_COLFN</name>
<keyword evidence="8" id="KW-0274">FAD</keyword>
<evidence type="ECO:0000256" key="14">
    <source>
        <dbReference type="SAM" id="MobiDB-lite"/>
    </source>
</evidence>
<comment type="subcellular location">
    <subcellularLocation>
        <location evidence="2">Mitochondrion</location>
    </subcellularLocation>
</comment>
<evidence type="ECO:0000256" key="2">
    <source>
        <dbReference type="ARBA" id="ARBA00004173"/>
    </source>
</evidence>
<dbReference type="GO" id="GO:0006072">
    <property type="term" value="P:glycerol-3-phosphate metabolic process"/>
    <property type="evidence" value="ECO:0007669"/>
    <property type="project" value="UniProtKB-UniRule"/>
</dbReference>
<evidence type="ECO:0000256" key="3">
    <source>
        <dbReference type="ARBA" id="ARBA00007330"/>
    </source>
</evidence>
<keyword evidence="10" id="KW-0809">Transit peptide</keyword>
<feature type="region of interest" description="Disordered" evidence="14">
    <location>
        <begin position="711"/>
        <end position="797"/>
    </location>
</feature>
<dbReference type="PROSITE" id="PS00978">
    <property type="entry name" value="FAD_G3PDH_2"/>
    <property type="match status" value="1"/>
</dbReference>
<evidence type="ECO:0000313" key="17">
    <source>
        <dbReference type="EMBL" id="KAF4482182.1"/>
    </source>
</evidence>
<evidence type="ECO:0000256" key="10">
    <source>
        <dbReference type="ARBA" id="ARBA00022946"/>
    </source>
</evidence>
<feature type="domain" description="MHYT" evidence="16">
    <location>
        <begin position="21"/>
        <end position="220"/>
    </location>
</feature>
<dbReference type="GO" id="GO:0004368">
    <property type="term" value="F:glycerol-3-phosphate dehydrogenase (quinone) activity"/>
    <property type="evidence" value="ECO:0007669"/>
    <property type="project" value="UniProtKB-EC"/>
</dbReference>
<evidence type="ECO:0000259" key="16">
    <source>
        <dbReference type="PROSITE" id="PS50924"/>
    </source>
</evidence>
<feature type="transmembrane region" description="Helical" evidence="15">
    <location>
        <begin position="56"/>
        <end position="78"/>
    </location>
</feature>
<dbReference type="GO" id="GO:0005739">
    <property type="term" value="C:mitochondrion"/>
    <property type="evidence" value="ECO:0007669"/>
    <property type="project" value="UniProtKB-SubCell"/>
</dbReference>
<comment type="catalytic activity">
    <reaction evidence="13">
        <text>a quinone + sn-glycerol 3-phosphate = dihydroxyacetone phosphate + a quinol</text>
        <dbReference type="Rhea" id="RHEA:18977"/>
        <dbReference type="ChEBI" id="CHEBI:24646"/>
        <dbReference type="ChEBI" id="CHEBI:57597"/>
        <dbReference type="ChEBI" id="CHEBI:57642"/>
        <dbReference type="ChEBI" id="CHEBI:132124"/>
        <dbReference type="EC" id="1.1.5.3"/>
    </reaction>
</comment>
<keyword evidence="12" id="KW-0496">Mitochondrion</keyword>
<dbReference type="Gene3D" id="3.30.9.10">
    <property type="entry name" value="D-Amino Acid Oxidase, subunit A, domain 2"/>
    <property type="match status" value="1"/>
</dbReference>
<feature type="compositionally biased region" description="Low complexity" evidence="14">
    <location>
        <begin position="754"/>
        <end position="765"/>
    </location>
</feature>
<evidence type="ECO:0000256" key="5">
    <source>
        <dbReference type="ARBA" id="ARBA00022630"/>
    </source>
</evidence>
<protein>
    <recommendedName>
        <fullName evidence="4 13">Glycerol-3-phosphate dehydrogenase</fullName>
        <ecNumber evidence="4 13">1.1.5.3</ecNumber>
    </recommendedName>
</protein>
<keyword evidence="6" id="KW-0479">Metal-binding</keyword>
<evidence type="ECO:0000256" key="6">
    <source>
        <dbReference type="ARBA" id="ARBA00022723"/>
    </source>
</evidence>
<feature type="compositionally biased region" description="Basic and acidic residues" evidence="14">
    <location>
        <begin position="433"/>
        <end position="445"/>
    </location>
</feature>
<dbReference type="InterPro" id="IPR000447">
    <property type="entry name" value="G3P_DH_FAD-dep"/>
</dbReference>
<dbReference type="SUPFAM" id="SSF51905">
    <property type="entry name" value="FAD/NAD(P)-binding domain"/>
    <property type="match status" value="1"/>
</dbReference>
<evidence type="ECO:0000256" key="12">
    <source>
        <dbReference type="ARBA" id="ARBA00023128"/>
    </source>
</evidence>
<dbReference type="Proteomes" id="UP000011096">
    <property type="component" value="Unassembled WGS sequence"/>
</dbReference>
<dbReference type="InterPro" id="IPR036188">
    <property type="entry name" value="FAD/NAD-bd_sf"/>
</dbReference>
<reference evidence="17 18" key="2">
    <citation type="submission" date="2020-04" db="EMBL/GenBank/DDBJ databases">
        <title>Genome sequencing and assembly of multiple isolates from the Colletotrichum gloeosporioides species complex.</title>
        <authorList>
            <person name="Gan P."/>
            <person name="Shirasu K."/>
        </authorList>
    </citation>
    <scope>NUCLEOTIDE SEQUENCE [LARGE SCALE GENOMIC DNA]</scope>
    <source>
        <strain evidence="17 18">Nara gc5</strain>
    </source>
</reference>
<feature type="region of interest" description="Disordered" evidence="14">
    <location>
        <begin position="411"/>
        <end position="445"/>
    </location>
</feature>
<comment type="cofactor">
    <cofactor evidence="1 13">
        <name>FAD</name>
        <dbReference type="ChEBI" id="CHEBI:57692"/>
    </cofactor>
</comment>
<feature type="transmembrane region" description="Helical" evidence="15">
    <location>
        <begin position="166"/>
        <end position="184"/>
    </location>
</feature>
<dbReference type="Gene3D" id="1.10.8.870">
    <property type="entry name" value="Alpha-glycerophosphate oxidase, cap domain"/>
    <property type="match status" value="1"/>
</dbReference>
<dbReference type="SUPFAM" id="SSF54373">
    <property type="entry name" value="FAD-linked reductases, C-terminal domain"/>
    <property type="match status" value="1"/>
</dbReference>
<proteinExistence type="inferred from homology"/>
<dbReference type="GO" id="GO:0046872">
    <property type="term" value="F:metal ion binding"/>
    <property type="evidence" value="ECO:0007669"/>
    <property type="project" value="UniProtKB-KW"/>
</dbReference>
<evidence type="ECO:0000256" key="1">
    <source>
        <dbReference type="ARBA" id="ARBA00001974"/>
    </source>
</evidence>
<dbReference type="GeneID" id="43604544"/>
<organism evidence="17 18">
    <name type="scientific">Colletotrichum fructicola (strain Nara gc5)</name>
    <name type="common">Anthracnose fungus</name>
    <name type="synonym">Colletotrichum gloeosporioides (strain Nara gc5)</name>
    <dbReference type="NCBI Taxonomy" id="1213859"/>
    <lineage>
        <taxon>Eukaryota</taxon>
        <taxon>Fungi</taxon>
        <taxon>Dikarya</taxon>
        <taxon>Ascomycota</taxon>
        <taxon>Pezizomycotina</taxon>
        <taxon>Sordariomycetes</taxon>
        <taxon>Hypocreomycetidae</taxon>
        <taxon>Glomerellales</taxon>
        <taxon>Glomerellaceae</taxon>
        <taxon>Colletotrichum</taxon>
        <taxon>Colletotrichum gloeosporioides species complex</taxon>
    </lineage>
</organism>
<feature type="transmembrane region" description="Helical" evidence="15">
    <location>
        <begin position="126"/>
        <end position="146"/>
    </location>
</feature>
<evidence type="ECO:0000256" key="8">
    <source>
        <dbReference type="ARBA" id="ARBA00022827"/>
    </source>
</evidence>
<feature type="transmembrane region" description="Helical" evidence="15">
    <location>
        <begin position="236"/>
        <end position="259"/>
    </location>
</feature>
<dbReference type="FunFam" id="1.10.8.870:FF:000001">
    <property type="entry name" value="Glycerol-3-phosphate dehydrogenase"/>
    <property type="match status" value="1"/>
</dbReference>
<dbReference type="PRINTS" id="PR01001">
    <property type="entry name" value="FADG3PDH"/>
</dbReference>
<feature type="transmembrane region" description="Helical" evidence="15">
    <location>
        <begin position="20"/>
        <end position="44"/>
    </location>
</feature>
<dbReference type="InterPro" id="IPR038299">
    <property type="entry name" value="DAO_C_sf"/>
</dbReference>
<evidence type="ECO:0000256" key="13">
    <source>
        <dbReference type="RuleBase" id="RU361217"/>
    </source>
</evidence>
<evidence type="ECO:0000256" key="11">
    <source>
        <dbReference type="ARBA" id="ARBA00023002"/>
    </source>
</evidence>
<dbReference type="InterPro" id="IPR031656">
    <property type="entry name" value="DAO_C"/>
</dbReference>
<feature type="compositionally biased region" description="Gly residues" evidence="14">
    <location>
        <begin position="853"/>
        <end position="863"/>
    </location>
</feature>
<comment type="similarity">
    <text evidence="3 13">Belongs to the FAD-dependent glycerol-3-phosphate dehydrogenase family.</text>
</comment>
<dbReference type="PANTHER" id="PTHR11985">
    <property type="entry name" value="GLYCEROL-3-PHOSPHATE DEHYDROGENASE"/>
    <property type="match status" value="1"/>
</dbReference>
<keyword evidence="9" id="KW-0106">Calcium</keyword>
<keyword evidence="7" id="KW-0677">Repeat</keyword>
<keyword evidence="18" id="KW-1185">Reference proteome</keyword>
<keyword evidence="15" id="KW-1133">Transmembrane helix</keyword>
<dbReference type="PANTHER" id="PTHR11985:SF15">
    <property type="entry name" value="GLYCEROL-3-PHOSPHATE DEHYDROGENASE, MITOCHONDRIAL"/>
    <property type="match status" value="1"/>
</dbReference>
<accession>A0A7J6IY39</accession>
<dbReference type="InterPro" id="IPR006076">
    <property type="entry name" value="FAD-dep_OxRdtase"/>
</dbReference>
<feature type="transmembrane region" description="Helical" evidence="15">
    <location>
        <begin position="98"/>
        <end position="119"/>
    </location>
</feature>
<dbReference type="EC" id="1.1.5.3" evidence="4 13"/>
<dbReference type="Pfam" id="PF16901">
    <property type="entry name" value="DAO_C"/>
    <property type="match status" value="1"/>
</dbReference>
<dbReference type="Pfam" id="PF01266">
    <property type="entry name" value="DAO"/>
    <property type="match status" value="1"/>
</dbReference>
<evidence type="ECO:0000256" key="4">
    <source>
        <dbReference type="ARBA" id="ARBA00013029"/>
    </source>
</evidence>
<dbReference type="EMBL" id="ANPB02000005">
    <property type="protein sequence ID" value="KAF4482182.1"/>
    <property type="molecule type" value="Genomic_DNA"/>
</dbReference>
<feature type="region of interest" description="Disordered" evidence="14">
    <location>
        <begin position="824"/>
        <end position="863"/>
    </location>
</feature>
<keyword evidence="11 13" id="KW-0560">Oxidoreductase</keyword>
<dbReference type="PROSITE" id="PS00977">
    <property type="entry name" value="FAD_G3PDH_1"/>
    <property type="match status" value="1"/>
</dbReference>
<dbReference type="OrthoDB" id="264015at2759"/>
<dbReference type="PROSITE" id="PS50924">
    <property type="entry name" value="MHYT"/>
    <property type="match status" value="1"/>
</dbReference>
<keyword evidence="15" id="KW-0812">Transmembrane</keyword>
<evidence type="ECO:0000313" key="18">
    <source>
        <dbReference type="Proteomes" id="UP000011096"/>
    </source>
</evidence>
<comment type="caution">
    <text evidence="17">The sequence shown here is derived from an EMBL/GenBank/DDBJ whole genome shotgun (WGS) entry which is preliminary data.</text>
</comment>
<reference evidence="17 18" key="1">
    <citation type="submission" date="2012-08" db="EMBL/GenBank/DDBJ databases">
        <authorList>
            <person name="Gan P.H.P."/>
            <person name="Ikeda K."/>
            <person name="Irieda H."/>
            <person name="Narusaka M."/>
            <person name="O'Connell R.J."/>
            <person name="Narusaka Y."/>
            <person name="Takano Y."/>
            <person name="Kubo Y."/>
            <person name="Shirasu K."/>
        </authorList>
    </citation>
    <scope>NUCLEOTIDE SEQUENCE [LARGE SCALE GENOMIC DNA]</scope>
    <source>
        <strain evidence="17 18">Nara gc5</strain>
    </source>
</reference>
<keyword evidence="5 13" id="KW-0285">Flavoprotein</keyword>
<dbReference type="Pfam" id="PF03707">
    <property type="entry name" value="MHYT"/>
    <property type="match status" value="2"/>
</dbReference>
<keyword evidence="15" id="KW-0472">Membrane</keyword>
<gene>
    <name evidence="17" type="ORF">CGGC5_v008941</name>
</gene>
<dbReference type="InParanoid" id="A0A7J6IY39"/>
<dbReference type="Gene3D" id="3.50.50.60">
    <property type="entry name" value="FAD/NAD(P)-binding domain"/>
    <property type="match status" value="1"/>
</dbReference>
<evidence type="ECO:0000256" key="15">
    <source>
        <dbReference type="SAM" id="Phobius"/>
    </source>
</evidence>
<dbReference type="InterPro" id="IPR005330">
    <property type="entry name" value="MHYT_dom"/>
</dbReference>
<evidence type="ECO:0000256" key="9">
    <source>
        <dbReference type="ARBA" id="ARBA00022837"/>
    </source>
</evidence>
<dbReference type="RefSeq" id="XP_031882692.2">
    <property type="nucleotide sequence ID" value="XM_032020331.2"/>
</dbReference>
<evidence type="ECO:0000256" key="7">
    <source>
        <dbReference type="ARBA" id="ARBA00022737"/>
    </source>
</evidence>